<dbReference type="InterPro" id="IPR007884">
    <property type="entry name" value="METL9"/>
</dbReference>
<gene>
    <name evidence="1" type="ORF">TSIB3V08_LOCUS2581</name>
</gene>
<evidence type="ECO:0000313" key="1">
    <source>
        <dbReference type="EMBL" id="CAD7258344.1"/>
    </source>
</evidence>
<protein>
    <recommendedName>
        <fullName evidence="2">Methyltransferase domain-containing protein</fullName>
    </recommendedName>
</protein>
<evidence type="ECO:0008006" key="2">
    <source>
        <dbReference type="Google" id="ProtNLM"/>
    </source>
</evidence>
<proteinExistence type="predicted"/>
<dbReference type="PANTHER" id="PTHR12890">
    <property type="entry name" value="DREV PROTEIN"/>
    <property type="match status" value="1"/>
</dbReference>
<name>A0A7R9FX21_TIMSH</name>
<sequence>MFVFSGEGCRLLLGVAADWCGATLLDLGAGDGRTTAVMAPYFAEVFVTEVSAPMRSILAKRGFRDVNPSPLTPAFIAQRCQLVRVVRETHESTCAWLNNCNTEMTLKHVYLNLPRASSDRAQQLQSNMLLPSMHQRLRLLSHAFASENWELASGPLSLEGTFCFHAERGLVCPRGVRSSSLVAFFFPRLPHLTA</sequence>
<organism evidence="1">
    <name type="scientific">Timema shepardi</name>
    <name type="common">Walking stick</name>
    <dbReference type="NCBI Taxonomy" id="629360"/>
    <lineage>
        <taxon>Eukaryota</taxon>
        <taxon>Metazoa</taxon>
        <taxon>Ecdysozoa</taxon>
        <taxon>Arthropoda</taxon>
        <taxon>Hexapoda</taxon>
        <taxon>Insecta</taxon>
        <taxon>Pterygota</taxon>
        <taxon>Neoptera</taxon>
        <taxon>Polyneoptera</taxon>
        <taxon>Phasmatodea</taxon>
        <taxon>Timematodea</taxon>
        <taxon>Timematoidea</taxon>
        <taxon>Timematidae</taxon>
        <taxon>Timema</taxon>
    </lineage>
</organism>
<reference evidence="1" key="1">
    <citation type="submission" date="2020-11" db="EMBL/GenBank/DDBJ databases">
        <authorList>
            <person name="Tran Van P."/>
        </authorList>
    </citation>
    <scope>NUCLEOTIDE SEQUENCE</scope>
</reference>
<accession>A0A7R9FX21</accession>
<dbReference type="PANTHER" id="PTHR12890:SF0">
    <property type="entry name" value="PROTEIN-L-HISTIDINE N-PROS-METHYLTRANSFERASE"/>
    <property type="match status" value="1"/>
</dbReference>
<dbReference type="Pfam" id="PF05219">
    <property type="entry name" value="DREV"/>
    <property type="match status" value="1"/>
</dbReference>
<dbReference type="SUPFAM" id="SSF53335">
    <property type="entry name" value="S-adenosyl-L-methionine-dependent methyltransferases"/>
    <property type="match status" value="1"/>
</dbReference>
<dbReference type="AlphaFoldDB" id="A0A7R9FX21"/>
<dbReference type="GO" id="GO:0106370">
    <property type="term" value="F:protein-L-histidine N-pros-methyltransferase activity"/>
    <property type="evidence" value="ECO:0007669"/>
    <property type="project" value="InterPro"/>
</dbReference>
<dbReference type="InterPro" id="IPR029063">
    <property type="entry name" value="SAM-dependent_MTases_sf"/>
</dbReference>
<dbReference type="EMBL" id="OC000792">
    <property type="protein sequence ID" value="CAD7258344.1"/>
    <property type="molecule type" value="Genomic_DNA"/>
</dbReference>
<dbReference type="Gene3D" id="3.40.50.150">
    <property type="entry name" value="Vaccinia Virus protein VP39"/>
    <property type="match status" value="1"/>
</dbReference>